<name>A0ABD6CP99_9EURY</name>
<keyword evidence="1" id="KW-0560">Oxidoreductase</keyword>
<dbReference type="Gene3D" id="3.40.30.10">
    <property type="entry name" value="Glutaredoxin"/>
    <property type="match status" value="1"/>
</dbReference>
<dbReference type="Pfam" id="PF00578">
    <property type="entry name" value="AhpC-TSA"/>
    <property type="match status" value="1"/>
</dbReference>
<dbReference type="InterPro" id="IPR036249">
    <property type="entry name" value="Thioredoxin-like_sf"/>
</dbReference>
<evidence type="ECO:0000256" key="3">
    <source>
        <dbReference type="PIRSR" id="PIRSR000239-1"/>
    </source>
</evidence>
<proteinExistence type="predicted"/>
<dbReference type="EMBL" id="JBHUDK010000006">
    <property type="protein sequence ID" value="MFD1599066.1"/>
    <property type="molecule type" value="Genomic_DNA"/>
</dbReference>
<evidence type="ECO:0000256" key="1">
    <source>
        <dbReference type="ARBA" id="ARBA00023002"/>
    </source>
</evidence>
<dbReference type="Proteomes" id="UP001597085">
    <property type="component" value="Unassembled WGS sequence"/>
</dbReference>
<dbReference type="InterPro" id="IPR050455">
    <property type="entry name" value="Tpx_Peroxidase_subfamily"/>
</dbReference>
<gene>
    <name evidence="5" type="ORF">ACFSBX_08870</name>
</gene>
<dbReference type="PROSITE" id="PS51352">
    <property type="entry name" value="THIOREDOXIN_2"/>
    <property type="match status" value="1"/>
</dbReference>
<dbReference type="PIRSF" id="PIRSF000239">
    <property type="entry name" value="AHPC"/>
    <property type="match status" value="1"/>
</dbReference>
<organism evidence="5 6">
    <name type="scientific">Halobellus rarus</name>
    <dbReference type="NCBI Taxonomy" id="1126237"/>
    <lineage>
        <taxon>Archaea</taxon>
        <taxon>Methanobacteriati</taxon>
        <taxon>Methanobacteriota</taxon>
        <taxon>Stenosarchaea group</taxon>
        <taxon>Halobacteria</taxon>
        <taxon>Halobacteriales</taxon>
        <taxon>Haloferacaceae</taxon>
        <taxon>Halobellus</taxon>
    </lineage>
</organism>
<feature type="domain" description="Thioredoxin" evidence="4">
    <location>
        <begin position="5"/>
        <end position="160"/>
    </location>
</feature>
<dbReference type="SUPFAM" id="SSF52833">
    <property type="entry name" value="Thioredoxin-like"/>
    <property type="match status" value="1"/>
</dbReference>
<evidence type="ECO:0000313" key="5">
    <source>
        <dbReference type="EMBL" id="MFD1599066.1"/>
    </source>
</evidence>
<evidence type="ECO:0000313" key="6">
    <source>
        <dbReference type="Proteomes" id="UP001597085"/>
    </source>
</evidence>
<dbReference type="InterPro" id="IPR000866">
    <property type="entry name" value="AhpC/TSA"/>
</dbReference>
<dbReference type="AlphaFoldDB" id="A0ABD6CP99"/>
<evidence type="ECO:0000259" key="4">
    <source>
        <dbReference type="PROSITE" id="PS51352"/>
    </source>
</evidence>
<dbReference type="RefSeq" id="WP_256420588.1">
    <property type="nucleotide sequence ID" value="NZ_JANHDI010000002.1"/>
</dbReference>
<dbReference type="PANTHER" id="PTHR43110">
    <property type="entry name" value="THIOL PEROXIDASE"/>
    <property type="match status" value="1"/>
</dbReference>
<keyword evidence="2" id="KW-0676">Redox-active center</keyword>
<keyword evidence="6" id="KW-1185">Reference proteome</keyword>
<dbReference type="InterPro" id="IPR013766">
    <property type="entry name" value="Thioredoxin_domain"/>
</dbReference>
<reference evidence="5 6" key="1">
    <citation type="journal article" date="2019" name="Int. J. Syst. Evol. Microbiol.">
        <title>The Global Catalogue of Microorganisms (GCM) 10K type strain sequencing project: providing services to taxonomists for standard genome sequencing and annotation.</title>
        <authorList>
            <consortium name="The Broad Institute Genomics Platform"/>
            <consortium name="The Broad Institute Genome Sequencing Center for Infectious Disease"/>
            <person name="Wu L."/>
            <person name="Ma J."/>
        </authorList>
    </citation>
    <scope>NUCLEOTIDE SEQUENCE [LARGE SCALE GENOMIC DNA]</scope>
    <source>
        <strain evidence="5 6">CGMCC 1.12121</strain>
    </source>
</reference>
<comment type="caution">
    <text evidence="5">The sequence shown here is derived from an EMBL/GenBank/DDBJ whole genome shotgun (WGS) entry which is preliminary data.</text>
</comment>
<accession>A0ABD6CP99</accession>
<feature type="active site" description="Cysteine sulfenic acid (-SOH) intermediate; for peroxidase activity" evidence="3">
    <location>
        <position position="50"/>
    </location>
</feature>
<evidence type="ECO:0000256" key="2">
    <source>
        <dbReference type="ARBA" id="ARBA00023284"/>
    </source>
</evidence>
<sequence>MTKSPTRGDAAPTFTATLADGDVSAFDLDNSLGEGPVVLAFFPGAFTPPCTSEMVALQEYLDDFEDADATLYGVSADSALSQNAFREEHGLEFDLISDMGREAIGAYGLEIDIEALGLVGVANRAVFVIDNDGDVAYSWIADDPTNEPNYEELLDEVRAA</sequence>
<dbReference type="InterPro" id="IPR024706">
    <property type="entry name" value="Peroxiredoxin_AhpC-typ"/>
</dbReference>
<dbReference type="PANTHER" id="PTHR43110:SF1">
    <property type="entry name" value="THIOL PEROXIDASE"/>
    <property type="match status" value="1"/>
</dbReference>
<protein>
    <submittedName>
        <fullName evidence="5">Redoxin domain-containing protein</fullName>
    </submittedName>
</protein>
<dbReference type="GO" id="GO:0016491">
    <property type="term" value="F:oxidoreductase activity"/>
    <property type="evidence" value="ECO:0007669"/>
    <property type="project" value="UniProtKB-KW"/>
</dbReference>